<dbReference type="EMBL" id="CP097505">
    <property type="protein sequence ID" value="URD92069.1"/>
    <property type="molecule type" value="Genomic_DNA"/>
</dbReference>
<dbReference type="AlphaFoldDB" id="A0A9E7JTJ1"/>
<gene>
    <name evidence="2" type="ORF">MUK42_35123</name>
</gene>
<organism evidence="2 3">
    <name type="scientific">Musa troglodytarum</name>
    <name type="common">fe'i banana</name>
    <dbReference type="NCBI Taxonomy" id="320322"/>
    <lineage>
        <taxon>Eukaryota</taxon>
        <taxon>Viridiplantae</taxon>
        <taxon>Streptophyta</taxon>
        <taxon>Embryophyta</taxon>
        <taxon>Tracheophyta</taxon>
        <taxon>Spermatophyta</taxon>
        <taxon>Magnoliopsida</taxon>
        <taxon>Liliopsida</taxon>
        <taxon>Zingiberales</taxon>
        <taxon>Musaceae</taxon>
        <taxon>Musa</taxon>
    </lineage>
</organism>
<evidence type="ECO:0000313" key="2">
    <source>
        <dbReference type="EMBL" id="URD92069.1"/>
    </source>
</evidence>
<dbReference type="Proteomes" id="UP001055439">
    <property type="component" value="Chromosome 3"/>
</dbReference>
<evidence type="ECO:0000256" key="1">
    <source>
        <dbReference type="SAM" id="MobiDB-lite"/>
    </source>
</evidence>
<reference evidence="2" key="1">
    <citation type="submission" date="2022-05" db="EMBL/GenBank/DDBJ databases">
        <title>The Musa troglodytarum L. genome provides insights into the mechanism of non-climacteric behaviour and enrichment of carotenoids.</title>
        <authorList>
            <person name="Wang J."/>
        </authorList>
    </citation>
    <scope>NUCLEOTIDE SEQUENCE</scope>
    <source>
        <tissue evidence="2">Leaf</tissue>
    </source>
</reference>
<keyword evidence="3" id="KW-1185">Reference proteome</keyword>
<feature type="compositionally biased region" description="Basic residues" evidence="1">
    <location>
        <begin position="44"/>
        <end position="57"/>
    </location>
</feature>
<evidence type="ECO:0000313" key="3">
    <source>
        <dbReference type="Proteomes" id="UP001055439"/>
    </source>
</evidence>
<sequence>MLVRPQRTKEAATDAFPWLQLCFTSAPPYIGTTTHRKDSSHQPKVGRKQHRRKIQKRKQQCTHSALILGVVTLRDSGDLRHLATRRLLEPENPSEEFIQRHPSPCPAWKTQGTIRVVLAKDHVVALRPCHQLSGRNLGETKCSGSFVQASCHVLSLCAFTVQSFDRTRTSGRFAKQRPESWAHEKGGITVDGFKNIMSPPFALTRGFS</sequence>
<protein>
    <submittedName>
        <fullName evidence="2">Uncharacterized protein</fullName>
    </submittedName>
</protein>
<feature type="region of interest" description="Disordered" evidence="1">
    <location>
        <begin position="32"/>
        <end position="57"/>
    </location>
</feature>
<proteinExistence type="predicted"/>
<accession>A0A9E7JTJ1</accession>
<name>A0A9E7JTJ1_9LILI</name>